<dbReference type="RefSeq" id="WP_146859948.1">
    <property type="nucleotide sequence ID" value="NZ_BKAU01000001.1"/>
</dbReference>
<accession>A0A512RIP4</accession>
<evidence type="ECO:0000313" key="2">
    <source>
        <dbReference type="Proteomes" id="UP000321436"/>
    </source>
</evidence>
<comment type="caution">
    <text evidence="1">The sequence shown here is derived from an EMBL/GenBank/DDBJ whole genome shotgun (WGS) entry which is preliminary data.</text>
</comment>
<protein>
    <recommendedName>
        <fullName evidence="3">YdeI/OmpD-associated family protein</fullName>
    </recommendedName>
</protein>
<proteinExistence type="predicted"/>
<dbReference type="OrthoDB" id="9800461at2"/>
<sequence>MKRDFSSLKRPRYPMPDFIGEALTRHKLYEKYEKRPPYQQNDYIHWISSAKREETRQKRLNQMLEELRKGGKYMNMVYKGE</sequence>
<organism evidence="1 2">
    <name type="scientific">Chitinophaga cymbidii</name>
    <dbReference type="NCBI Taxonomy" id="1096750"/>
    <lineage>
        <taxon>Bacteria</taxon>
        <taxon>Pseudomonadati</taxon>
        <taxon>Bacteroidota</taxon>
        <taxon>Chitinophagia</taxon>
        <taxon>Chitinophagales</taxon>
        <taxon>Chitinophagaceae</taxon>
        <taxon>Chitinophaga</taxon>
    </lineage>
</organism>
<reference evidence="1 2" key="1">
    <citation type="submission" date="2019-07" db="EMBL/GenBank/DDBJ databases">
        <title>Whole genome shotgun sequence of Chitinophaga cymbidii NBRC 109752.</title>
        <authorList>
            <person name="Hosoyama A."/>
            <person name="Uohara A."/>
            <person name="Ohji S."/>
            <person name="Ichikawa N."/>
        </authorList>
    </citation>
    <scope>NUCLEOTIDE SEQUENCE [LARGE SCALE GENOMIC DNA]</scope>
    <source>
        <strain evidence="1 2">NBRC 109752</strain>
    </source>
</reference>
<name>A0A512RIP4_9BACT</name>
<evidence type="ECO:0008006" key="3">
    <source>
        <dbReference type="Google" id="ProtNLM"/>
    </source>
</evidence>
<keyword evidence="2" id="KW-1185">Reference proteome</keyword>
<dbReference type="EMBL" id="BKAU01000001">
    <property type="protein sequence ID" value="GEP95579.1"/>
    <property type="molecule type" value="Genomic_DNA"/>
</dbReference>
<dbReference type="Pfam" id="PF13376">
    <property type="entry name" value="OmdA"/>
    <property type="match status" value="1"/>
</dbReference>
<evidence type="ECO:0000313" key="1">
    <source>
        <dbReference type="EMBL" id="GEP95579.1"/>
    </source>
</evidence>
<dbReference type="AlphaFoldDB" id="A0A512RIP4"/>
<dbReference type="Proteomes" id="UP000321436">
    <property type="component" value="Unassembled WGS sequence"/>
</dbReference>
<gene>
    <name evidence="1" type="ORF">CCY01nite_18390</name>
</gene>